<reference evidence="2 3" key="1">
    <citation type="submission" date="2020-04" db="EMBL/GenBank/DDBJ databases">
        <title>Plant Genome Project.</title>
        <authorList>
            <person name="Zhang R.-G."/>
        </authorList>
    </citation>
    <scope>NUCLEOTIDE SEQUENCE [LARGE SCALE GENOMIC DNA]</scope>
    <source>
        <strain evidence="2">YNK0</strain>
        <tissue evidence="2">Leaf</tissue>
    </source>
</reference>
<keyword evidence="1" id="KW-1133">Transmembrane helix</keyword>
<dbReference type="AlphaFoldDB" id="A0A834ZFW9"/>
<keyword evidence="1" id="KW-0812">Transmembrane</keyword>
<dbReference type="Proteomes" id="UP000655225">
    <property type="component" value="Unassembled WGS sequence"/>
</dbReference>
<dbReference type="PANTHER" id="PTHR33306">
    <property type="entry name" value="EXPRESSED PROTEIN-RELATED-RELATED"/>
    <property type="match status" value="1"/>
</dbReference>
<keyword evidence="3" id="KW-1185">Reference proteome</keyword>
<dbReference type="PANTHER" id="PTHR33306:SF40">
    <property type="entry name" value="EXPRESSED PROTEIN"/>
    <property type="match status" value="1"/>
</dbReference>
<name>A0A834ZFW9_TETSI</name>
<dbReference type="OrthoDB" id="1935034at2759"/>
<keyword evidence="1" id="KW-0472">Membrane</keyword>
<gene>
    <name evidence="2" type="ORF">HHK36_008653</name>
</gene>
<feature type="transmembrane region" description="Helical" evidence="1">
    <location>
        <begin position="21"/>
        <end position="42"/>
    </location>
</feature>
<proteinExistence type="predicted"/>
<feature type="transmembrane region" description="Helical" evidence="1">
    <location>
        <begin position="101"/>
        <end position="121"/>
    </location>
</feature>
<evidence type="ECO:0000313" key="2">
    <source>
        <dbReference type="EMBL" id="KAF8406565.1"/>
    </source>
</evidence>
<organism evidence="2 3">
    <name type="scientific">Tetracentron sinense</name>
    <name type="common">Spur-leaf</name>
    <dbReference type="NCBI Taxonomy" id="13715"/>
    <lineage>
        <taxon>Eukaryota</taxon>
        <taxon>Viridiplantae</taxon>
        <taxon>Streptophyta</taxon>
        <taxon>Embryophyta</taxon>
        <taxon>Tracheophyta</taxon>
        <taxon>Spermatophyta</taxon>
        <taxon>Magnoliopsida</taxon>
        <taxon>Trochodendrales</taxon>
        <taxon>Trochodendraceae</taxon>
        <taxon>Tetracentron</taxon>
    </lineage>
</organism>
<feature type="transmembrane region" description="Helical" evidence="1">
    <location>
        <begin position="62"/>
        <end position="80"/>
    </location>
</feature>
<evidence type="ECO:0000313" key="3">
    <source>
        <dbReference type="Proteomes" id="UP000655225"/>
    </source>
</evidence>
<evidence type="ECO:0000256" key="1">
    <source>
        <dbReference type="SAM" id="Phobius"/>
    </source>
</evidence>
<dbReference type="EMBL" id="JABCRI010000005">
    <property type="protein sequence ID" value="KAF8406565.1"/>
    <property type="molecule type" value="Genomic_DNA"/>
</dbReference>
<sequence length="137" mass="15839">MGWFFSERRGPGWKQGWKEQTLASISAPPLPLLAIFAIIILFLSLSQYAGYKANMHHNMVNFQIFLFLLPVLLIFILRSMSTNGRFVFRLPRPQHDSIHRAGSSPWGVAVLVVVLLVMVSYQSSFHSKWFQPLWRSY</sequence>
<dbReference type="OMA" id="WTTNTLC"/>
<comment type="caution">
    <text evidence="2">The sequence shown here is derived from an EMBL/GenBank/DDBJ whole genome shotgun (WGS) entry which is preliminary data.</text>
</comment>
<protein>
    <submittedName>
        <fullName evidence="2">Uncharacterized protein</fullName>
    </submittedName>
</protein>
<accession>A0A834ZFW9</accession>